<protein>
    <submittedName>
        <fullName evidence="7">Gfo/Idh/MocA family oxidoreductase</fullName>
    </submittedName>
</protein>
<evidence type="ECO:0000313" key="7">
    <source>
        <dbReference type="EMBL" id="MFC0672761.1"/>
    </source>
</evidence>
<proteinExistence type="inferred from homology"/>
<dbReference type="PANTHER" id="PTHR43708:SF5">
    <property type="entry name" value="CONSERVED EXPRESSED OXIDOREDUCTASE (EUROFUNG)-RELATED"/>
    <property type="match status" value="1"/>
</dbReference>
<dbReference type="InterPro" id="IPR055170">
    <property type="entry name" value="GFO_IDH_MocA-like_dom"/>
</dbReference>
<dbReference type="Proteomes" id="UP001589793">
    <property type="component" value="Unassembled WGS sequence"/>
</dbReference>
<dbReference type="RefSeq" id="WP_376977802.1">
    <property type="nucleotide sequence ID" value="NZ_JBHLSV010000002.1"/>
</dbReference>
<comment type="caution">
    <text evidence="7">The sequence shown here is derived from an EMBL/GenBank/DDBJ whole genome shotgun (WGS) entry which is preliminary data.</text>
</comment>
<keyword evidence="8" id="KW-1185">Reference proteome</keyword>
<reference evidence="7 8" key="1">
    <citation type="submission" date="2024-09" db="EMBL/GenBank/DDBJ databases">
        <authorList>
            <person name="Sun Q."/>
            <person name="Mori K."/>
        </authorList>
    </citation>
    <scope>NUCLEOTIDE SEQUENCE [LARGE SCALE GENOMIC DNA]</scope>
    <source>
        <strain evidence="7 8">CICC 10874</strain>
    </source>
</reference>
<sequence>MTTASPARAAEPAGDAPIRTAILGYGVAGRFFHGAFLQADPDYDVAIIATGDPGRAEQARAEHPGVRIIADPAGVADHAEDLDLVIVCTPPGTHAELARTALQAGLDVVVDKPFTPTSAEGEALIAEAARRGRCLSVYQNRRYDADFLTLQGLLTEGALGTVHTLESRFEWWKPDGARGWKGRAGADAGGGILFDLGTHLIDQAVQLLGPVTEVLADVRSVRGGPDDTAHLVLTHGSGATSRLSMSSLSALEGARFHVSGDRAAWRSAGKDPQEEMLRTGRRPGTAGFGQETEAERGELSSGTGTIRTPAGTGDYGRYYRELAHALRSGGPPPVDPADAVAVLRVIEAAHASRRTSIP</sequence>
<keyword evidence="3" id="KW-0520">NAD</keyword>
<keyword evidence="2" id="KW-0560">Oxidoreductase</keyword>
<dbReference type="Gene3D" id="3.30.360.10">
    <property type="entry name" value="Dihydrodipicolinate Reductase, domain 2"/>
    <property type="match status" value="1"/>
</dbReference>
<dbReference type="Pfam" id="PF22725">
    <property type="entry name" value="GFO_IDH_MocA_C3"/>
    <property type="match status" value="1"/>
</dbReference>
<dbReference type="SUPFAM" id="SSF55347">
    <property type="entry name" value="Glyceraldehyde-3-phosphate dehydrogenase-like, C-terminal domain"/>
    <property type="match status" value="1"/>
</dbReference>
<dbReference type="SUPFAM" id="SSF51735">
    <property type="entry name" value="NAD(P)-binding Rossmann-fold domains"/>
    <property type="match status" value="1"/>
</dbReference>
<dbReference type="InterPro" id="IPR051317">
    <property type="entry name" value="Gfo/Idh/MocA_oxidoreduct"/>
</dbReference>
<name>A0ABV6R712_9MICO</name>
<dbReference type="InterPro" id="IPR036291">
    <property type="entry name" value="NAD(P)-bd_dom_sf"/>
</dbReference>
<evidence type="ECO:0000259" key="6">
    <source>
        <dbReference type="Pfam" id="PF22725"/>
    </source>
</evidence>
<evidence type="ECO:0000256" key="4">
    <source>
        <dbReference type="SAM" id="MobiDB-lite"/>
    </source>
</evidence>
<dbReference type="Gene3D" id="3.40.50.720">
    <property type="entry name" value="NAD(P)-binding Rossmann-like Domain"/>
    <property type="match status" value="1"/>
</dbReference>
<feature type="region of interest" description="Disordered" evidence="4">
    <location>
        <begin position="264"/>
        <end position="313"/>
    </location>
</feature>
<organism evidence="7 8">
    <name type="scientific">Brachybacterium hainanense</name>
    <dbReference type="NCBI Taxonomy" id="1541174"/>
    <lineage>
        <taxon>Bacteria</taxon>
        <taxon>Bacillati</taxon>
        <taxon>Actinomycetota</taxon>
        <taxon>Actinomycetes</taxon>
        <taxon>Micrococcales</taxon>
        <taxon>Dermabacteraceae</taxon>
        <taxon>Brachybacterium</taxon>
    </lineage>
</organism>
<dbReference type="EMBL" id="JBHLSV010000002">
    <property type="protein sequence ID" value="MFC0672761.1"/>
    <property type="molecule type" value="Genomic_DNA"/>
</dbReference>
<dbReference type="InterPro" id="IPR000683">
    <property type="entry name" value="Gfo/Idh/MocA-like_OxRdtase_N"/>
</dbReference>
<evidence type="ECO:0000259" key="5">
    <source>
        <dbReference type="Pfam" id="PF01408"/>
    </source>
</evidence>
<dbReference type="Pfam" id="PF01408">
    <property type="entry name" value="GFO_IDH_MocA"/>
    <property type="match status" value="1"/>
</dbReference>
<evidence type="ECO:0000256" key="1">
    <source>
        <dbReference type="ARBA" id="ARBA00010928"/>
    </source>
</evidence>
<feature type="domain" description="GFO/IDH/MocA-like oxidoreductase" evidence="6">
    <location>
        <begin position="147"/>
        <end position="264"/>
    </location>
</feature>
<dbReference type="PANTHER" id="PTHR43708">
    <property type="entry name" value="CONSERVED EXPRESSED OXIDOREDUCTASE (EUROFUNG)"/>
    <property type="match status" value="1"/>
</dbReference>
<evidence type="ECO:0000256" key="2">
    <source>
        <dbReference type="ARBA" id="ARBA00023002"/>
    </source>
</evidence>
<evidence type="ECO:0000256" key="3">
    <source>
        <dbReference type="ARBA" id="ARBA00023027"/>
    </source>
</evidence>
<accession>A0ABV6R712</accession>
<feature type="compositionally biased region" description="Basic and acidic residues" evidence="4">
    <location>
        <begin position="264"/>
        <end position="278"/>
    </location>
</feature>
<comment type="similarity">
    <text evidence="1">Belongs to the Gfo/Idh/MocA family.</text>
</comment>
<feature type="domain" description="Gfo/Idh/MocA-like oxidoreductase N-terminal" evidence="5">
    <location>
        <begin position="18"/>
        <end position="138"/>
    </location>
</feature>
<evidence type="ECO:0000313" key="8">
    <source>
        <dbReference type="Proteomes" id="UP001589793"/>
    </source>
</evidence>
<gene>
    <name evidence="7" type="ORF">ACFFF6_02190</name>
</gene>